<dbReference type="EMBL" id="BK035399">
    <property type="protein sequence ID" value="DAG98351.1"/>
    <property type="molecule type" value="Genomic_DNA"/>
</dbReference>
<proteinExistence type="predicted"/>
<accession>A0A8S5VUC2</accession>
<sequence>MKKEKIIKSIREQYENNMFEDEEYYYGYAVFQTENAFYTVSDCYFGSEKQYRILVESADFSESYRLETLEDVAYFLSKEGVEL</sequence>
<name>A0A8S5VUC2_9VIRU</name>
<reference evidence="1" key="1">
    <citation type="journal article" date="2021" name="Proc. Natl. Acad. Sci. U.S.A.">
        <title>A Catalog of Tens of Thousands of Viruses from Human Metagenomes Reveals Hidden Associations with Chronic Diseases.</title>
        <authorList>
            <person name="Tisza M.J."/>
            <person name="Buck C.B."/>
        </authorList>
    </citation>
    <scope>NUCLEOTIDE SEQUENCE</scope>
    <source>
        <strain evidence="1">CtUCb13</strain>
    </source>
</reference>
<organism evidence="1">
    <name type="scientific">Tectiviridae sp</name>
    <dbReference type="NCBI Taxonomy" id="2831614"/>
    <lineage>
        <taxon>Viruses</taxon>
        <taxon>Varidnaviria</taxon>
        <taxon>Bamfordvirae</taxon>
        <taxon>Preplasmiviricota</taxon>
        <taxon>Prepoliviricotina</taxon>
        <taxon>Tectiliviricetes</taxon>
        <taxon>Kalamavirales</taxon>
        <taxon>Tectiviridae</taxon>
    </lineage>
</organism>
<protein>
    <submittedName>
        <fullName evidence="1">Uncharacterized protein</fullName>
    </submittedName>
</protein>
<evidence type="ECO:0000313" key="1">
    <source>
        <dbReference type="EMBL" id="DAG98351.1"/>
    </source>
</evidence>